<evidence type="ECO:0000313" key="1">
    <source>
        <dbReference type="EMBL" id="WZU66438.1"/>
    </source>
</evidence>
<name>A0AAN0MJC8_9RHOB</name>
<evidence type="ECO:0000313" key="2">
    <source>
        <dbReference type="Proteomes" id="UP001470809"/>
    </source>
</evidence>
<protein>
    <submittedName>
        <fullName evidence="1">Uncharacterized protein</fullName>
    </submittedName>
</protein>
<reference evidence="1 2" key="2">
    <citation type="submission" date="2024-08" db="EMBL/GenBank/DDBJ databases">
        <title>Phylogenomic analyses of a clade within the roseobacter group suggest taxonomic reassignments of species of the genera Aestuariivita, Citreicella, Loktanella, Nautella, Pelagibaca, Ruegeria, Thalassobius, Thiobacimonas and Tropicibacter, and the proposal o.</title>
        <authorList>
            <person name="Jeon C.O."/>
        </authorList>
    </citation>
    <scope>NUCLEOTIDE SEQUENCE [LARGE SCALE GENOMIC DNA]</scope>
    <source>
        <strain evidence="1 2">SS1-5</strain>
    </source>
</reference>
<keyword evidence="2" id="KW-1185">Reference proteome</keyword>
<gene>
    <name evidence="1" type="ORF">AABB31_15435</name>
</gene>
<proteinExistence type="predicted"/>
<accession>A0AAN0MJC8</accession>
<dbReference type="EMBL" id="CP151767">
    <property type="protein sequence ID" value="WZU66438.1"/>
    <property type="molecule type" value="Genomic_DNA"/>
</dbReference>
<reference evidence="2" key="1">
    <citation type="submission" date="2024-04" db="EMBL/GenBank/DDBJ databases">
        <title>Phylogenomic analyses of a clade within the roseobacter group suggest taxonomic reassignments of species of the genera Aestuariivita, Citreicella, Loktanella, Nautella, Pelagibaca, Ruegeria, Thalassobius, Thiobacimonas and Tropicibacter, and the proposal o.</title>
        <authorList>
            <person name="Jeon C.O."/>
        </authorList>
    </citation>
    <scope>NUCLEOTIDE SEQUENCE [LARGE SCALE GENOMIC DNA]</scope>
    <source>
        <strain evidence="2">SS1-5</strain>
    </source>
</reference>
<dbReference type="RefSeq" id="WP_342075761.1">
    <property type="nucleotide sequence ID" value="NZ_CP151767.2"/>
</dbReference>
<sequence length="40" mass="4110">MAITATPAQGLDPLAHPGVRDIPAFPFSAAFETLDVQTAA</sequence>
<dbReference type="KEGG" id="yrh:AABB31_15435"/>
<dbReference type="Proteomes" id="UP001470809">
    <property type="component" value="Chromosome"/>
</dbReference>
<organism evidence="1 2">
    <name type="scientific">Yoonia rhodophyticola</name>
    <dbReference type="NCBI Taxonomy" id="3137370"/>
    <lineage>
        <taxon>Bacteria</taxon>
        <taxon>Pseudomonadati</taxon>
        <taxon>Pseudomonadota</taxon>
        <taxon>Alphaproteobacteria</taxon>
        <taxon>Rhodobacterales</taxon>
        <taxon>Paracoccaceae</taxon>
        <taxon>Yoonia</taxon>
    </lineage>
</organism>
<dbReference type="AlphaFoldDB" id="A0AAN0MJC8"/>